<dbReference type="EMBL" id="BLAL01000246">
    <property type="protein sequence ID" value="GES95940.1"/>
    <property type="molecule type" value="Genomic_DNA"/>
</dbReference>
<accession>A0A8H3M1H7</accession>
<protein>
    <submittedName>
        <fullName evidence="1">Uncharacterized protein</fullName>
    </submittedName>
</protein>
<sequence length="74" mass="8510">MACSLFFSGEFKREIFQYESGRVMSFFRWISTIHSIGNQRLLLDGFGTWISSSDLDLDVYDFAGLGADFDSFFI</sequence>
<evidence type="ECO:0000313" key="1">
    <source>
        <dbReference type="EMBL" id="GES95940.1"/>
    </source>
</evidence>
<proteinExistence type="predicted"/>
<gene>
    <name evidence="1" type="ORF">RCL2_002259600</name>
</gene>
<name>A0A8H3M1H7_9GLOM</name>
<dbReference type="AlphaFoldDB" id="A0A8H3M1H7"/>
<comment type="caution">
    <text evidence="1">The sequence shown here is derived from an EMBL/GenBank/DDBJ whole genome shotgun (WGS) entry which is preliminary data.</text>
</comment>
<reference evidence="1" key="1">
    <citation type="submission" date="2019-10" db="EMBL/GenBank/DDBJ databases">
        <title>Conservation and host-specific expression of non-tandemly repeated heterogenous ribosome RNA gene in arbuscular mycorrhizal fungi.</title>
        <authorList>
            <person name="Maeda T."/>
            <person name="Kobayashi Y."/>
            <person name="Nakagawa T."/>
            <person name="Ezawa T."/>
            <person name="Yamaguchi K."/>
            <person name="Bino T."/>
            <person name="Nishimoto Y."/>
            <person name="Shigenobu S."/>
            <person name="Kawaguchi M."/>
        </authorList>
    </citation>
    <scope>NUCLEOTIDE SEQUENCE</scope>
    <source>
        <strain evidence="1">HR1</strain>
    </source>
</reference>
<organism evidence="1 2">
    <name type="scientific">Rhizophagus clarus</name>
    <dbReference type="NCBI Taxonomy" id="94130"/>
    <lineage>
        <taxon>Eukaryota</taxon>
        <taxon>Fungi</taxon>
        <taxon>Fungi incertae sedis</taxon>
        <taxon>Mucoromycota</taxon>
        <taxon>Glomeromycotina</taxon>
        <taxon>Glomeromycetes</taxon>
        <taxon>Glomerales</taxon>
        <taxon>Glomeraceae</taxon>
        <taxon>Rhizophagus</taxon>
    </lineage>
</organism>
<evidence type="ECO:0000313" key="2">
    <source>
        <dbReference type="Proteomes" id="UP000615446"/>
    </source>
</evidence>
<dbReference type="Proteomes" id="UP000615446">
    <property type="component" value="Unassembled WGS sequence"/>
</dbReference>